<dbReference type="EMBL" id="AEJC01000064">
    <property type="protein sequence ID" value="EKX68606.1"/>
    <property type="molecule type" value="Genomic_DNA"/>
</dbReference>
<feature type="compositionally biased region" description="Basic and acidic residues" evidence="1">
    <location>
        <begin position="1"/>
        <end position="17"/>
    </location>
</feature>
<keyword evidence="3" id="KW-1185">Reference proteome</keyword>
<dbReference type="Proteomes" id="UP000010411">
    <property type="component" value="Unassembled WGS sequence"/>
</dbReference>
<name>L1L6B8_9ACTN</name>
<feature type="compositionally biased region" description="Polar residues" evidence="1">
    <location>
        <begin position="34"/>
        <end position="43"/>
    </location>
</feature>
<evidence type="ECO:0000313" key="2">
    <source>
        <dbReference type="EMBL" id="EKX68606.1"/>
    </source>
</evidence>
<feature type="region of interest" description="Disordered" evidence="1">
    <location>
        <begin position="1"/>
        <end position="56"/>
    </location>
</feature>
<reference evidence="2 3" key="1">
    <citation type="submission" date="2012-11" db="EMBL/GenBank/DDBJ databases">
        <authorList>
            <person name="Huguet-Tapia J.C."/>
            <person name="Durkin A.S."/>
            <person name="Pettis G.S."/>
            <person name="Badger J.H."/>
        </authorList>
    </citation>
    <scope>NUCLEOTIDE SEQUENCE [LARGE SCALE GENOMIC DNA]</scope>
    <source>
        <strain evidence="2 3">91-03</strain>
    </source>
</reference>
<sequence>MGGADVAERGLRGDAEQSHQPGWYSAATAGGVRSRSSSETRLPSGTAAAFDKAGSRASQPLAALRVRYAVCHTARAGLRTDRRAPPAPWSVVLANTA</sequence>
<organism evidence="2 3">
    <name type="scientific">Streptomyces ipomoeae 91-03</name>
    <dbReference type="NCBI Taxonomy" id="698759"/>
    <lineage>
        <taxon>Bacteria</taxon>
        <taxon>Bacillati</taxon>
        <taxon>Actinomycetota</taxon>
        <taxon>Actinomycetes</taxon>
        <taxon>Kitasatosporales</taxon>
        <taxon>Streptomycetaceae</taxon>
        <taxon>Streptomyces</taxon>
    </lineage>
</organism>
<accession>L1L6B8</accession>
<gene>
    <name evidence="2" type="ORF">STRIP9103_09319</name>
</gene>
<protein>
    <submittedName>
        <fullName evidence="2">Uncharacterized protein</fullName>
    </submittedName>
</protein>
<comment type="caution">
    <text evidence="2">The sequence shown here is derived from an EMBL/GenBank/DDBJ whole genome shotgun (WGS) entry which is preliminary data.</text>
</comment>
<evidence type="ECO:0000313" key="3">
    <source>
        <dbReference type="Proteomes" id="UP000010411"/>
    </source>
</evidence>
<evidence type="ECO:0000256" key="1">
    <source>
        <dbReference type="SAM" id="MobiDB-lite"/>
    </source>
</evidence>
<dbReference type="AlphaFoldDB" id="L1L6B8"/>
<proteinExistence type="predicted"/>